<dbReference type="Proteomes" id="UP001178507">
    <property type="component" value="Unassembled WGS sequence"/>
</dbReference>
<sequence>MPLDFNMCQEKVRDRVRRHKGTADHLWRLLRQLPAERRREVLERCFSAEQRRALERWVLANSRETSRSRPVSRRPRMSTPHEAKAAKRKARPAMQPSSALPGIVRYFRGKERTCYYAAQQHMGIVRMLSKTERCLEAAQRHGEVLRNVRRKVAGDFARFGEAIRESLAEAGNPQMGLRFVILIRIPWSRVSLTSPPYRLSQLEAGLQAWRRLEAARRRVLALAHGESWRGRASVLAEGLPPAWQQLREAYLAEMPESSAQRRAQARLRLAEADLQLRLQKELKAKVQAGRVPEKDSEQKARRLQAGRVPEKDSEQKARRLQDLLRRWSPH</sequence>
<evidence type="ECO:0000256" key="1">
    <source>
        <dbReference type="SAM" id="MobiDB-lite"/>
    </source>
</evidence>
<feature type="compositionally biased region" description="Basic and acidic residues" evidence="1">
    <location>
        <begin position="291"/>
        <end position="300"/>
    </location>
</feature>
<feature type="compositionally biased region" description="Basic and acidic residues" evidence="1">
    <location>
        <begin position="308"/>
        <end position="330"/>
    </location>
</feature>
<reference evidence="2" key="1">
    <citation type="submission" date="2023-08" db="EMBL/GenBank/DDBJ databases">
        <authorList>
            <person name="Chen Y."/>
            <person name="Shah S."/>
            <person name="Dougan E. K."/>
            <person name="Thang M."/>
            <person name="Chan C."/>
        </authorList>
    </citation>
    <scope>NUCLEOTIDE SEQUENCE</scope>
</reference>
<dbReference type="AlphaFoldDB" id="A0AA36IYH7"/>
<proteinExistence type="predicted"/>
<evidence type="ECO:0000313" key="3">
    <source>
        <dbReference type="Proteomes" id="UP001178507"/>
    </source>
</evidence>
<keyword evidence="3" id="KW-1185">Reference proteome</keyword>
<evidence type="ECO:0000313" key="2">
    <source>
        <dbReference type="EMBL" id="CAJ1395220.1"/>
    </source>
</evidence>
<organism evidence="2 3">
    <name type="scientific">Effrenium voratum</name>
    <dbReference type="NCBI Taxonomy" id="2562239"/>
    <lineage>
        <taxon>Eukaryota</taxon>
        <taxon>Sar</taxon>
        <taxon>Alveolata</taxon>
        <taxon>Dinophyceae</taxon>
        <taxon>Suessiales</taxon>
        <taxon>Symbiodiniaceae</taxon>
        <taxon>Effrenium</taxon>
    </lineage>
</organism>
<gene>
    <name evidence="2" type="ORF">EVOR1521_LOCUS19687</name>
</gene>
<feature type="region of interest" description="Disordered" evidence="1">
    <location>
        <begin position="64"/>
        <end position="94"/>
    </location>
</feature>
<accession>A0AA36IYH7</accession>
<comment type="caution">
    <text evidence="2">The sequence shown here is derived from an EMBL/GenBank/DDBJ whole genome shotgun (WGS) entry which is preliminary data.</text>
</comment>
<dbReference type="EMBL" id="CAUJNA010003090">
    <property type="protein sequence ID" value="CAJ1395220.1"/>
    <property type="molecule type" value="Genomic_DNA"/>
</dbReference>
<protein>
    <submittedName>
        <fullName evidence="2">Uncharacterized protein</fullName>
    </submittedName>
</protein>
<name>A0AA36IYH7_9DINO</name>
<feature type="region of interest" description="Disordered" evidence="1">
    <location>
        <begin position="286"/>
        <end position="330"/>
    </location>
</feature>